<evidence type="ECO:0000256" key="3">
    <source>
        <dbReference type="SAM" id="Coils"/>
    </source>
</evidence>
<feature type="compositionally biased region" description="Polar residues" evidence="4">
    <location>
        <begin position="454"/>
        <end position="470"/>
    </location>
</feature>
<reference evidence="7" key="1">
    <citation type="submission" date="2011-05" db="EMBL/GenBank/DDBJ databases">
        <authorList>
            <person name="Richards S.R."/>
            <person name="Qu J."/>
            <person name="Jiang H."/>
            <person name="Jhangiani S.N."/>
            <person name="Agravi P."/>
            <person name="Goodspeed R."/>
            <person name="Gross S."/>
            <person name="Mandapat C."/>
            <person name="Jackson L."/>
            <person name="Mathew T."/>
            <person name="Pu L."/>
            <person name="Thornton R."/>
            <person name="Saada N."/>
            <person name="Wilczek-Boney K.B."/>
            <person name="Lee S."/>
            <person name="Kovar C."/>
            <person name="Wu Y."/>
            <person name="Scherer S.E."/>
            <person name="Worley K.C."/>
            <person name="Muzny D.M."/>
            <person name="Gibbs R."/>
        </authorList>
    </citation>
    <scope>NUCLEOTIDE SEQUENCE</scope>
    <source>
        <strain evidence="7">Brora</strain>
    </source>
</reference>
<dbReference type="Proteomes" id="UP000014500">
    <property type="component" value="Unassembled WGS sequence"/>
</dbReference>
<sequence length="874" mass="99668">MMASAALALLGGHAGSHLTRSLERVVEEAQLTGEIRLSGRKLKEFPKIASKYNLNDTVLADLSKNKFTELPIEVCDYVSLERLDCYHNIIRTIPEAVICLHSLTHLNLSRNQLTTLPVTLCQLPLLEVLIVSNNKLVSLPEEISGLDQLMELDASCNEISHLPPQIEDLENLKSLNLRRNHLVELPIEVTNLPLVKLDISMNRITTLPTQFRRLIELSELELDNNPLISPPAYLCTRGRVHIFKYLEIQAIKENKKRGVIDTEVRRTSRKKFNKSLNGIPLNSRSKRYTIDSGYNTSDGSGDKRWSQEFQDVSYFISRALCFESVYHTFFLSVHALQLTSEMDEARKLALRAAELTKEQRQERERSLHVRLSQLGFHHGYSSSGSNASLALYADNDALSCSSTPSTLSPNKIGDSTYEDAFNRELNRQKLQDERKRSDRHENDENNECQRRIRTNSLDRQTDQNMMNNRHSTSSDSTISALSFNDSLDGSYVSSLALLEIEKRNYKEWLLMLLLVCECVVFSFPPDPSFRKTIPHNQTYREYKEALRQQRCAENSSGYQRVMASWPETVSLSQLSLDAKSQPTGALVTNHNTPEDEFRSRHDSIMQQHQYHAQVAQRRMDERRKQKEAVLSYVKSRTSPHRLSDNESSEINVNHSPSSTNYNSSYFKNGTTIPFPHFTMRREFDKAKEEAVLVKQLRIAIETRLKVALPEDTAAALMDGVVLCHLANHVRPRSVASIHVPSPGVPKLTMAKCRRNVENFIDACRRIGIAEVGCRHLFPPFEFSMNSYSSLKIYNLEYVCSTQDILEEKAPVRTAITVQALLNILSTITANLAYTVSTRRQRKTTGWKNSEEDTMLRIFSRQGGTNKHFIMKCKV</sequence>
<evidence type="ECO:0000256" key="2">
    <source>
        <dbReference type="ARBA" id="ARBA00022737"/>
    </source>
</evidence>
<feature type="domain" description="Calponin-homology (CH)" evidence="5">
    <location>
        <begin position="686"/>
        <end position="825"/>
    </location>
</feature>
<dbReference type="CDD" id="cd21205">
    <property type="entry name" value="CH_LRCH"/>
    <property type="match status" value="1"/>
</dbReference>
<dbReference type="EnsemblMetazoa" id="SMAR002461-RA">
    <property type="protein sequence ID" value="SMAR002461-PA"/>
    <property type="gene ID" value="SMAR002461"/>
</dbReference>
<evidence type="ECO:0000313" key="6">
    <source>
        <dbReference type="EnsemblMetazoa" id="SMAR002461-PA"/>
    </source>
</evidence>
<feature type="compositionally biased region" description="Basic and acidic residues" evidence="4">
    <location>
        <begin position="428"/>
        <end position="450"/>
    </location>
</feature>
<dbReference type="InterPro" id="IPR001715">
    <property type="entry name" value="CH_dom"/>
</dbReference>
<dbReference type="PANTHER" id="PTHR48051:SF21">
    <property type="entry name" value="CALPONIN-HOMOLOGY (CH) DOMAIN-CONTAINING PROTEIN"/>
    <property type="match status" value="1"/>
</dbReference>
<dbReference type="FunFam" id="3.80.10.10:FF:000067">
    <property type="entry name" value="Leucine-rich repeat and calponin homology domain-containing protein 4 isoform 1"/>
    <property type="match status" value="1"/>
</dbReference>
<keyword evidence="7" id="KW-1185">Reference proteome</keyword>
<dbReference type="InterPro" id="IPR050216">
    <property type="entry name" value="LRR_domain-containing"/>
</dbReference>
<accession>T1IN84</accession>
<evidence type="ECO:0000256" key="1">
    <source>
        <dbReference type="ARBA" id="ARBA00022614"/>
    </source>
</evidence>
<keyword evidence="1" id="KW-0433">Leucine-rich repeat</keyword>
<dbReference type="Gene3D" id="1.10.418.10">
    <property type="entry name" value="Calponin-like domain"/>
    <property type="match status" value="1"/>
</dbReference>
<evidence type="ECO:0000313" key="7">
    <source>
        <dbReference type="Proteomes" id="UP000014500"/>
    </source>
</evidence>
<feature type="coiled-coil region" evidence="3">
    <location>
        <begin position="338"/>
        <end position="365"/>
    </location>
</feature>
<feature type="region of interest" description="Disordered" evidence="4">
    <location>
        <begin position="632"/>
        <end position="655"/>
    </location>
</feature>
<evidence type="ECO:0000259" key="5">
    <source>
        <dbReference type="PROSITE" id="PS50021"/>
    </source>
</evidence>
<dbReference type="PANTHER" id="PTHR48051">
    <property type="match status" value="1"/>
</dbReference>
<name>T1IN84_STRMM</name>
<dbReference type="HOGENOM" id="CLU_008231_1_0_1"/>
<dbReference type="OMA" id="EIRHMGT"/>
<dbReference type="PROSITE" id="PS50021">
    <property type="entry name" value="CH"/>
    <property type="match status" value="1"/>
</dbReference>
<evidence type="ECO:0000256" key="4">
    <source>
        <dbReference type="SAM" id="MobiDB-lite"/>
    </source>
</evidence>
<dbReference type="eggNOG" id="KOG0532">
    <property type="taxonomic scope" value="Eukaryota"/>
</dbReference>
<dbReference type="InterPro" id="IPR003591">
    <property type="entry name" value="Leu-rich_rpt_typical-subtyp"/>
</dbReference>
<keyword evidence="3" id="KW-0175">Coiled coil</keyword>
<dbReference type="Gene3D" id="3.80.10.10">
    <property type="entry name" value="Ribonuclease Inhibitor"/>
    <property type="match status" value="2"/>
</dbReference>
<dbReference type="SMART" id="SM00369">
    <property type="entry name" value="LRR_TYP"/>
    <property type="match status" value="5"/>
</dbReference>
<dbReference type="EMBL" id="JH431152">
    <property type="status" value="NOT_ANNOTATED_CDS"/>
    <property type="molecule type" value="Genomic_DNA"/>
</dbReference>
<feature type="region of interest" description="Disordered" evidence="4">
    <location>
        <begin position="428"/>
        <end position="477"/>
    </location>
</feature>
<dbReference type="SMART" id="SM00364">
    <property type="entry name" value="LRR_BAC"/>
    <property type="match status" value="4"/>
</dbReference>
<dbReference type="STRING" id="126957.T1IN84"/>
<dbReference type="InterPro" id="IPR032675">
    <property type="entry name" value="LRR_dom_sf"/>
</dbReference>
<dbReference type="InterPro" id="IPR001611">
    <property type="entry name" value="Leu-rich_rpt"/>
</dbReference>
<dbReference type="AlphaFoldDB" id="T1IN84"/>
<reference evidence="6" key="2">
    <citation type="submission" date="2015-02" db="UniProtKB">
        <authorList>
            <consortium name="EnsemblMetazoa"/>
        </authorList>
    </citation>
    <scope>IDENTIFICATION</scope>
</reference>
<dbReference type="GO" id="GO:0005737">
    <property type="term" value="C:cytoplasm"/>
    <property type="evidence" value="ECO:0007669"/>
    <property type="project" value="TreeGrafter"/>
</dbReference>
<dbReference type="PROSITE" id="PS51450">
    <property type="entry name" value="LRR"/>
    <property type="match status" value="2"/>
</dbReference>
<organism evidence="6 7">
    <name type="scientific">Strigamia maritima</name>
    <name type="common">European centipede</name>
    <name type="synonym">Geophilus maritimus</name>
    <dbReference type="NCBI Taxonomy" id="126957"/>
    <lineage>
        <taxon>Eukaryota</taxon>
        <taxon>Metazoa</taxon>
        <taxon>Ecdysozoa</taxon>
        <taxon>Arthropoda</taxon>
        <taxon>Myriapoda</taxon>
        <taxon>Chilopoda</taxon>
        <taxon>Pleurostigmophora</taxon>
        <taxon>Geophilomorpha</taxon>
        <taxon>Linotaeniidae</taxon>
        <taxon>Strigamia</taxon>
    </lineage>
</organism>
<dbReference type="SUPFAM" id="SSF47576">
    <property type="entry name" value="Calponin-homology domain, CH-domain"/>
    <property type="match status" value="1"/>
</dbReference>
<dbReference type="PhylomeDB" id="T1IN84"/>
<dbReference type="SUPFAM" id="SSF52058">
    <property type="entry name" value="L domain-like"/>
    <property type="match status" value="1"/>
</dbReference>
<dbReference type="InterPro" id="IPR036872">
    <property type="entry name" value="CH_dom_sf"/>
</dbReference>
<proteinExistence type="predicted"/>
<protein>
    <recommendedName>
        <fullName evidence="5">Calponin-homology (CH) domain-containing protein</fullName>
    </recommendedName>
</protein>
<dbReference type="Pfam" id="PF00307">
    <property type="entry name" value="CH"/>
    <property type="match status" value="1"/>
</dbReference>
<dbReference type="Pfam" id="PF00560">
    <property type="entry name" value="LRR_1"/>
    <property type="match status" value="1"/>
</dbReference>
<keyword evidence="2" id="KW-0677">Repeat</keyword>
<dbReference type="Pfam" id="PF13855">
    <property type="entry name" value="LRR_8"/>
    <property type="match status" value="1"/>
</dbReference>